<protein>
    <recommendedName>
        <fullName evidence="3">Reverse transcriptase</fullName>
    </recommendedName>
</protein>
<dbReference type="Proteomes" id="UP000824120">
    <property type="component" value="Chromosome 8"/>
</dbReference>
<reference evidence="1 2" key="1">
    <citation type="submission" date="2020-09" db="EMBL/GenBank/DDBJ databases">
        <title>De no assembly of potato wild relative species, Solanum commersonii.</title>
        <authorList>
            <person name="Cho K."/>
        </authorList>
    </citation>
    <scope>NUCLEOTIDE SEQUENCE [LARGE SCALE GENOMIC DNA]</scope>
    <source>
        <strain evidence="1">LZ3.2</strain>
        <tissue evidence="1">Leaf</tissue>
    </source>
</reference>
<evidence type="ECO:0008006" key="3">
    <source>
        <dbReference type="Google" id="ProtNLM"/>
    </source>
</evidence>
<evidence type="ECO:0000313" key="1">
    <source>
        <dbReference type="EMBL" id="KAG5589798.1"/>
    </source>
</evidence>
<dbReference type="OrthoDB" id="1304934at2759"/>
<dbReference type="PANTHER" id="PTHR33710:SF79">
    <property type="entry name" value="OS06G0205337 PROTEIN"/>
    <property type="match status" value="1"/>
</dbReference>
<name>A0A9J5XS54_SOLCO</name>
<comment type="caution">
    <text evidence="1">The sequence shown here is derived from an EMBL/GenBank/DDBJ whole genome shotgun (WGS) entry which is preliminary data.</text>
</comment>
<proteinExistence type="predicted"/>
<organism evidence="1 2">
    <name type="scientific">Solanum commersonii</name>
    <name type="common">Commerson's wild potato</name>
    <name type="synonym">Commerson's nightshade</name>
    <dbReference type="NCBI Taxonomy" id="4109"/>
    <lineage>
        <taxon>Eukaryota</taxon>
        <taxon>Viridiplantae</taxon>
        <taxon>Streptophyta</taxon>
        <taxon>Embryophyta</taxon>
        <taxon>Tracheophyta</taxon>
        <taxon>Spermatophyta</taxon>
        <taxon>Magnoliopsida</taxon>
        <taxon>eudicotyledons</taxon>
        <taxon>Gunneridae</taxon>
        <taxon>Pentapetalae</taxon>
        <taxon>asterids</taxon>
        <taxon>lamiids</taxon>
        <taxon>Solanales</taxon>
        <taxon>Solanaceae</taxon>
        <taxon>Solanoideae</taxon>
        <taxon>Solaneae</taxon>
        <taxon>Solanum</taxon>
    </lineage>
</organism>
<keyword evidence="2" id="KW-1185">Reference proteome</keyword>
<dbReference type="AlphaFoldDB" id="A0A9J5XS54"/>
<dbReference type="PANTHER" id="PTHR33710">
    <property type="entry name" value="BNAC02G09200D PROTEIN"/>
    <property type="match status" value="1"/>
</dbReference>
<gene>
    <name evidence="1" type="ORF">H5410_040312</name>
</gene>
<evidence type="ECO:0000313" key="2">
    <source>
        <dbReference type="Proteomes" id="UP000824120"/>
    </source>
</evidence>
<sequence>MELQHLARTGSDHAPLLLSCGAGNQVTHKPFKFLKFWVENESFKEVVSQNWLVDEVEDIFVQLKIKQKKTKIALSKWSKEQFRDVFKQLAIKEELVRLKEELFEQAPTASNKAVLQKAHAELKLYLHYEEEFWRQKASMQWFKEGDTNTKFFHCLVIGRRKKLSLKRILEEDEGETSKDLTLLQYIDPQISEIDNIDLNVVPNKKYLQLILDVLNQYEEQSGQMINKGKSFYYMYSKTAHTVANEVENTTVTPAFIIWHIWKRRNLIKHGSNMTIRAMILGITRQLICFVKTKFPWMSGVPNKWP</sequence>
<accession>A0A9J5XS54</accession>
<dbReference type="EMBL" id="JACXVP010000008">
    <property type="protein sequence ID" value="KAG5589798.1"/>
    <property type="molecule type" value="Genomic_DNA"/>
</dbReference>